<feature type="compositionally biased region" description="Polar residues" evidence="6">
    <location>
        <begin position="1"/>
        <end position="11"/>
    </location>
</feature>
<feature type="binding site" evidence="4">
    <location>
        <begin position="146"/>
        <end position="150"/>
    </location>
    <ligand>
        <name>3'-phosphoadenylyl sulfate</name>
        <dbReference type="ChEBI" id="CHEBI:58339"/>
    </ligand>
</feature>
<evidence type="ECO:0000256" key="4">
    <source>
        <dbReference type="PIRSR" id="PIRSR637359-2"/>
    </source>
</evidence>
<dbReference type="PANTHER" id="PTHR10605">
    <property type="entry name" value="HEPARAN SULFATE SULFOTRANSFERASE"/>
    <property type="match status" value="1"/>
</dbReference>
<dbReference type="InterPro" id="IPR000863">
    <property type="entry name" value="Sulfotransferase_dom"/>
</dbReference>
<feature type="region of interest" description="Disordered" evidence="6">
    <location>
        <begin position="1"/>
        <end position="20"/>
    </location>
</feature>
<dbReference type="AlphaFoldDB" id="A0A922MV00"/>
<keyword evidence="1" id="KW-0808">Transferase</keyword>
<evidence type="ECO:0000313" key="8">
    <source>
        <dbReference type="EMBL" id="KAH9643331.1"/>
    </source>
</evidence>
<dbReference type="InterPro" id="IPR027417">
    <property type="entry name" value="P-loop_NTPase"/>
</dbReference>
<evidence type="ECO:0000256" key="5">
    <source>
        <dbReference type="PIRSR" id="PIRSR637359-3"/>
    </source>
</evidence>
<sequence>MESGAQMSHTLPTKHRPEATYRSCSQSLPLDILWLPRSSFRPAEGELADCVLVVGVSRPKLAAALLSVTLLSLFLTFHVLYDSALYSIQAASMASAASESRKILQTQESNTRTINHPMALRKRLRPPRQPRPARRLPQALIIGVRKCGTRALLEMLYLHPMVQKASGEVHFFDRDENYALGLEWYRSKMPLSFKGQITIEKSPSYFVTPEIAAHPVPDAAKPFEHLAISPDGSINIAYRPIAISLYHAYLHRWLEVFPREQILVVNGDLLIEDPVPQLRRIEKFLGLEHKIGRKNFYFNETKGFYCLRNDTTDKCLRETKGRKHPRVDPAVVTKLRKFFIQHNQRFYDLIGEDLGWPED</sequence>
<dbReference type="SUPFAM" id="SSF52540">
    <property type="entry name" value="P-loop containing nucleoside triphosphate hydrolases"/>
    <property type="match status" value="1"/>
</dbReference>
<feature type="binding site" evidence="4">
    <location>
        <position position="305"/>
    </location>
    <ligand>
        <name>3'-phosphoadenylyl sulfate</name>
        <dbReference type="ChEBI" id="CHEBI:58339"/>
    </ligand>
</feature>
<comment type="caution">
    <text evidence="8">The sequence shown here is derived from an EMBL/GenBank/DDBJ whole genome shotgun (WGS) entry which is preliminary data.</text>
</comment>
<evidence type="ECO:0000256" key="3">
    <source>
        <dbReference type="PIRSR" id="PIRSR637359-1"/>
    </source>
</evidence>
<evidence type="ECO:0000259" key="7">
    <source>
        <dbReference type="Pfam" id="PF00685"/>
    </source>
</evidence>
<dbReference type="EMBL" id="JACEFF010000140">
    <property type="protein sequence ID" value="KAH9643331.1"/>
    <property type="molecule type" value="Genomic_DNA"/>
</dbReference>
<keyword evidence="5" id="KW-1015">Disulfide bond</keyword>
<feature type="domain" description="Sulfotransferase" evidence="7">
    <location>
        <begin position="242"/>
        <end position="342"/>
    </location>
</feature>
<evidence type="ECO:0000313" key="9">
    <source>
        <dbReference type="Proteomes" id="UP000814243"/>
    </source>
</evidence>
<name>A0A922MV00_SPOEX</name>
<dbReference type="Pfam" id="PF00685">
    <property type="entry name" value="Sulfotransfer_1"/>
    <property type="match status" value="2"/>
</dbReference>
<dbReference type="Gene3D" id="3.40.50.300">
    <property type="entry name" value="P-loop containing nucleotide triphosphate hydrolases"/>
    <property type="match status" value="2"/>
</dbReference>
<accession>A0A922MV00</accession>
<feature type="active site" description="For sulfotransferase activity" evidence="3">
    <location>
        <position position="146"/>
    </location>
</feature>
<dbReference type="GO" id="GO:0008467">
    <property type="term" value="F:[heparan sulfate]-glucosamine 3-sulfotransferase activity"/>
    <property type="evidence" value="ECO:0007669"/>
    <property type="project" value="TreeGrafter"/>
</dbReference>
<evidence type="ECO:0000256" key="1">
    <source>
        <dbReference type="ARBA" id="ARBA00022679"/>
    </source>
</evidence>
<feature type="disulfide bond" evidence="5">
    <location>
        <begin position="306"/>
        <end position="315"/>
    </location>
</feature>
<dbReference type="Proteomes" id="UP000814243">
    <property type="component" value="Unassembled WGS sequence"/>
</dbReference>
<feature type="domain" description="Sulfotransferase" evidence="7">
    <location>
        <begin position="137"/>
        <end position="199"/>
    </location>
</feature>
<gene>
    <name evidence="8" type="ORF">HF086_008818</name>
</gene>
<protein>
    <recommendedName>
        <fullName evidence="7">Sulfotransferase domain-containing protein</fullName>
    </recommendedName>
</protein>
<evidence type="ECO:0000256" key="6">
    <source>
        <dbReference type="SAM" id="MobiDB-lite"/>
    </source>
</evidence>
<reference evidence="8" key="1">
    <citation type="journal article" date="2021" name="G3 (Bethesda)">
        <title>Genome and transcriptome analysis of the beet armyworm Spodoptera exigua reveals targets for pest control. .</title>
        <authorList>
            <person name="Simon S."/>
            <person name="Breeschoten T."/>
            <person name="Jansen H.J."/>
            <person name="Dirks R.P."/>
            <person name="Schranz M.E."/>
            <person name="Ros V.I.D."/>
        </authorList>
    </citation>
    <scope>NUCLEOTIDE SEQUENCE</scope>
    <source>
        <strain evidence="8">TB_SE_WUR_2020</strain>
    </source>
</reference>
<dbReference type="PANTHER" id="PTHR10605:SF65">
    <property type="entry name" value="GH20068P"/>
    <property type="match status" value="1"/>
</dbReference>
<proteinExistence type="predicted"/>
<evidence type="ECO:0000256" key="2">
    <source>
        <dbReference type="ARBA" id="ARBA00023180"/>
    </source>
</evidence>
<organism evidence="8 9">
    <name type="scientific">Spodoptera exigua</name>
    <name type="common">Beet armyworm</name>
    <name type="synonym">Noctua fulgens</name>
    <dbReference type="NCBI Taxonomy" id="7107"/>
    <lineage>
        <taxon>Eukaryota</taxon>
        <taxon>Metazoa</taxon>
        <taxon>Ecdysozoa</taxon>
        <taxon>Arthropoda</taxon>
        <taxon>Hexapoda</taxon>
        <taxon>Insecta</taxon>
        <taxon>Pterygota</taxon>
        <taxon>Neoptera</taxon>
        <taxon>Endopterygota</taxon>
        <taxon>Lepidoptera</taxon>
        <taxon>Glossata</taxon>
        <taxon>Ditrysia</taxon>
        <taxon>Noctuoidea</taxon>
        <taxon>Noctuidae</taxon>
        <taxon>Amphipyrinae</taxon>
        <taxon>Spodoptera</taxon>
    </lineage>
</organism>
<keyword evidence="2" id="KW-0325">Glycoprotein</keyword>
<dbReference type="InterPro" id="IPR037359">
    <property type="entry name" value="NST/OST"/>
</dbReference>
<feature type="binding site" evidence="4">
    <location>
        <begin position="320"/>
        <end position="324"/>
    </location>
    <ligand>
        <name>3'-phosphoadenylyl sulfate</name>
        <dbReference type="ChEBI" id="CHEBI:58339"/>
    </ligand>
</feature>